<dbReference type="SUPFAM" id="SSF52038">
    <property type="entry name" value="Barstar-related"/>
    <property type="match status" value="1"/>
</dbReference>
<keyword evidence="4" id="KW-1185">Reference proteome</keyword>
<feature type="domain" description="Barstar (barnase inhibitor)" evidence="2">
    <location>
        <begin position="38"/>
        <end position="109"/>
    </location>
</feature>
<sequence>MPQAIYYVNQSSIDQNLVKGKSSRTFATIPEQAIAIPIEERLDKETLLSSLAKACDFPSWFGHNWDAAWDCLTDSDIEHLVLDLTAVKNINTEDFNVFKSIIEDAFKEFGKPQLWIVVASDDLS</sequence>
<evidence type="ECO:0000259" key="2">
    <source>
        <dbReference type="Pfam" id="PF01337"/>
    </source>
</evidence>
<dbReference type="KEGG" id="pcr:Pcryo_0320"/>
<dbReference type="HOGENOM" id="CLU_2001997_0_0_6"/>
<proteinExistence type="inferred from homology"/>
<name>Q1QDZ9_PSYCK</name>
<dbReference type="RefSeq" id="WP_011512690.1">
    <property type="nucleotide sequence ID" value="NC_007969.1"/>
</dbReference>
<evidence type="ECO:0000256" key="1">
    <source>
        <dbReference type="ARBA" id="ARBA00006845"/>
    </source>
</evidence>
<dbReference type="STRING" id="335284.Pcryo_0320"/>
<protein>
    <recommendedName>
        <fullName evidence="2">Barstar (barnase inhibitor) domain-containing protein</fullName>
    </recommendedName>
</protein>
<comment type="similarity">
    <text evidence="1">Belongs to the barstar family.</text>
</comment>
<dbReference type="Pfam" id="PF01337">
    <property type="entry name" value="Barstar"/>
    <property type="match status" value="1"/>
</dbReference>
<dbReference type="CDD" id="cd05141">
    <property type="entry name" value="Barstar_evA4336-like"/>
    <property type="match status" value="1"/>
</dbReference>
<dbReference type="AlphaFoldDB" id="Q1QDZ9"/>
<dbReference type="InterPro" id="IPR035905">
    <property type="entry name" value="Barstar-like_sf"/>
</dbReference>
<evidence type="ECO:0000313" key="4">
    <source>
        <dbReference type="Proteomes" id="UP000002425"/>
    </source>
</evidence>
<organism evidence="3 4">
    <name type="scientific">Psychrobacter cryohalolentis (strain ATCC BAA-1226 / DSM 17306 / VKM B-2378 / K5)</name>
    <dbReference type="NCBI Taxonomy" id="335284"/>
    <lineage>
        <taxon>Bacteria</taxon>
        <taxon>Pseudomonadati</taxon>
        <taxon>Pseudomonadota</taxon>
        <taxon>Gammaproteobacteria</taxon>
        <taxon>Moraxellales</taxon>
        <taxon>Moraxellaceae</taxon>
        <taxon>Psychrobacter</taxon>
    </lineage>
</organism>
<dbReference type="eggNOG" id="COG2732">
    <property type="taxonomic scope" value="Bacteria"/>
</dbReference>
<dbReference type="Gene3D" id="3.30.370.10">
    <property type="entry name" value="Barstar-like"/>
    <property type="match status" value="1"/>
</dbReference>
<dbReference type="InterPro" id="IPR000468">
    <property type="entry name" value="Barstar"/>
</dbReference>
<evidence type="ECO:0000313" key="3">
    <source>
        <dbReference type="EMBL" id="ABE74104.1"/>
    </source>
</evidence>
<reference evidence="3" key="1">
    <citation type="submission" date="2006-03" db="EMBL/GenBank/DDBJ databases">
        <title>Complete sequence of chromosome of Psychrobacter cryohalolentis K5.</title>
        <authorList>
            <consortium name="US DOE Joint Genome Institute"/>
            <person name="Copeland A."/>
            <person name="Lucas S."/>
            <person name="Lapidus A."/>
            <person name="Barry K."/>
            <person name="Detter J.C."/>
            <person name="Glavina del Rio T."/>
            <person name="Hammon N."/>
            <person name="Israni S."/>
            <person name="Dalin E."/>
            <person name="Tice H."/>
            <person name="Pitluck S."/>
            <person name="Brettin T."/>
            <person name="Bruce D."/>
            <person name="Han C."/>
            <person name="Tapia R."/>
            <person name="Sims D.R."/>
            <person name="Gilna P."/>
            <person name="Schmutz J."/>
            <person name="Larimer F."/>
            <person name="Land M."/>
            <person name="Hauser L."/>
            <person name="Kyrpides N."/>
            <person name="Kim E."/>
            <person name="Richardson P."/>
        </authorList>
    </citation>
    <scope>NUCLEOTIDE SEQUENCE</scope>
    <source>
        <strain evidence="3">K5</strain>
    </source>
</reference>
<gene>
    <name evidence="3" type="ordered locus">Pcryo_0320</name>
</gene>
<dbReference type="EMBL" id="CP000323">
    <property type="protein sequence ID" value="ABE74104.1"/>
    <property type="molecule type" value="Genomic_DNA"/>
</dbReference>
<accession>Q1QDZ9</accession>
<dbReference type="Proteomes" id="UP000002425">
    <property type="component" value="Chromosome"/>
</dbReference>